<keyword evidence="2" id="KW-1185">Reference proteome</keyword>
<sequence>MISVNTTLDNLPFSLTCHECAKTAAKADKSELSAEYFDTYNEIKALPDREIKLLLAEKDNQIRRLENMVMKALERPSFYSNTQIEKVNTMTNNPGGISQNVSGGNVYGGMQAAQGNNNVQTSTTYSSSEQKQNLAEATAEIQALLEQLSQSYPTETMSGKMALAAEATQRIENNPTLMQKTISALRAGGTAALEQALSHPAASFVIAALDDWNKNNQ</sequence>
<accession>A0A480ACQ9</accession>
<organism evidence="1 2">
    <name type="scientific">Sphaerospermopsis reniformis</name>
    <dbReference type="NCBI Taxonomy" id="531300"/>
    <lineage>
        <taxon>Bacteria</taxon>
        <taxon>Bacillati</taxon>
        <taxon>Cyanobacteriota</taxon>
        <taxon>Cyanophyceae</taxon>
        <taxon>Nostocales</taxon>
        <taxon>Aphanizomenonaceae</taxon>
        <taxon>Sphaerospermopsis</taxon>
    </lineage>
</organism>
<evidence type="ECO:0000313" key="2">
    <source>
        <dbReference type="Proteomes" id="UP000300142"/>
    </source>
</evidence>
<dbReference type="RefSeq" id="WP_236104193.1">
    <property type="nucleotide sequence ID" value="NZ_BJCE01000350.1"/>
</dbReference>
<dbReference type="AlphaFoldDB" id="A0A480ACQ9"/>
<proteinExistence type="predicted"/>
<dbReference type="EMBL" id="BJCE01000350">
    <property type="protein sequence ID" value="GCL39924.1"/>
    <property type="molecule type" value="Genomic_DNA"/>
</dbReference>
<evidence type="ECO:0008006" key="3">
    <source>
        <dbReference type="Google" id="ProtNLM"/>
    </source>
</evidence>
<reference evidence="2" key="1">
    <citation type="submission" date="2019-02" db="EMBL/GenBank/DDBJ databases">
        <title>Draft genome sequence of Sphaerospermopsis reniformis NIES-1949.</title>
        <authorList>
            <person name="Yamaguchi H."/>
            <person name="Suzuki S."/>
            <person name="Kawachi M."/>
        </authorList>
    </citation>
    <scope>NUCLEOTIDE SEQUENCE [LARGE SCALE GENOMIC DNA]</scope>
    <source>
        <strain evidence="2">NIES-1949</strain>
    </source>
</reference>
<name>A0A480ACQ9_9CYAN</name>
<dbReference type="Proteomes" id="UP000300142">
    <property type="component" value="Unassembled WGS sequence"/>
</dbReference>
<gene>
    <name evidence="1" type="ORF">SR1949_50550</name>
</gene>
<protein>
    <recommendedName>
        <fullName evidence="3">Pentapeptide repeat-containing protein</fullName>
    </recommendedName>
</protein>
<evidence type="ECO:0000313" key="1">
    <source>
        <dbReference type="EMBL" id="GCL39924.1"/>
    </source>
</evidence>
<comment type="caution">
    <text evidence="1">The sequence shown here is derived from an EMBL/GenBank/DDBJ whole genome shotgun (WGS) entry which is preliminary data.</text>
</comment>